<dbReference type="EMBL" id="DSTT01000001">
    <property type="protein sequence ID" value="HFK23132.1"/>
    <property type="molecule type" value="Genomic_DNA"/>
</dbReference>
<dbReference type="EC" id="3.1.1.96" evidence="6"/>
<reference evidence="6" key="1">
    <citation type="journal article" date="2020" name="mSystems">
        <title>Genome- and Community-Level Interaction Insights into Carbon Utilization and Element Cycling Functions of Hydrothermarchaeota in Hydrothermal Sediment.</title>
        <authorList>
            <person name="Zhou Z."/>
            <person name="Liu Y."/>
            <person name="Xu W."/>
            <person name="Pan J."/>
            <person name="Luo Z.H."/>
            <person name="Li M."/>
        </authorList>
    </citation>
    <scope>NUCLEOTIDE SEQUENCE [LARGE SCALE GENOMIC DNA]</scope>
    <source>
        <strain evidence="6">SpSt-464</strain>
    </source>
</reference>
<dbReference type="GO" id="GO:0051500">
    <property type="term" value="F:D-tyrosyl-tRNA(Tyr) deacylase activity"/>
    <property type="evidence" value="ECO:0007669"/>
    <property type="project" value="TreeGrafter"/>
</dbReference>
<proteinExistence type="inferred from homology"/>
<dbReference type="PANTHER" id="PTHR10472:SF1">
    <property type="entry name" value="D-AMINOACYL-TRNA DEACYLASE 2"/>
    <property type="match status" value="1"/>
</dbReference>
<evidence type="ECO:0000256" key="2">
    <source>
        <dbReference type="ARBA" id="ARBA00009673"/>
    </source>
</evidence>
<dbReference type="GO" id="GO:0005737">
    <property type="term" value="C:cytoplasm"/>
    <property type="evidence" value="ECO:0007669"/>
    <property type="project" value="UniProtKB-SubCell"/>
</dbReference>
<comment type="subunit">
    <text evidence="3">Homodimer.</text>
</comment>
<dbReference type="SUPFAM" id="SSF69500">
    <property type="entry name" value="DTD-like"/>
    <property type="match status" value="1"/>
</dbReference>
<dbReference type="NCBIfam" id="TIGR00256">
    <property type="entry name" value="D-aminoacyl-tRNA deacylase"/>
    <property type="match status" value="1"/>
</dbReference>
<dbReference type="InterPro" id="IPR003732">
    <property type="entry name" value="Daa-tRNA_deacyls_DTD"/>
</dbReference>
<accession>A0A7C3J5B3</accession>
<sequence length="146" mass="17051">MVLLLQRVLESKIFVDGKIFSNTGKGLLIFVCFKNEDLKKDIDFERVVKKVLNFRVFEDENKKFNRSIEDVKGEIMLVSQFTLASRNFDGNRPSFDDSLRFEDAKILFEKLYIKFSEKIKTQKGSFGDYMEVHLVNDGPATFILEF</sequence>
<name>A0A7C3J5B3_UNCW3</name>
<protein>
    <submittedName>
        <fullName evidence="6">D-tyrosyl-tRNA(Tyr) deacylase</fullName>
        <ecNumber evidence="6">3.1.1.96</ecNumber>
    </submittedName>
</protein>
<dbReference type="PANTHER" id="PTHR10472">
    <property type="entry name" value="D-TYROSYL-TRNA TYR DEACYLASE"/>
    <property type="match status" value="1"/>
</dbReference>
<organism evidence="6">
    <name type="scientific">candidate division WOR-3 bacterium</name>
    <dbReference type="NCBI Taxonomy" id="2052148"/>
    <lineage>
        <taxon>Bacteria</taxon>
        <taxon>Bacteria division WOR-3</taxon>
    </lineage>
</organism>
<comment type="subcellular location">
    <subcellularLocation>
        <location evidence="1">Cytoplasm</location>
    </subcellularLocation>
</comment>
<evidence type="ECO:0000256" key="3">
    <source>
        <dbReference type="ARBA" id="ARBA00011738"/>
    </source>
</evidence>
<dbReference type="InterPro" id="IPR023509">
    <property type="entry name" value="DTD-like_sf"/>
</dbReference>
<dbReference type="Pfam" id="PF02580">
    <property type="entry name" value="Tyr_Deacylase"/>
    <property type="match status" value="1"/>
</dbReference>
<keyword evidence="5 6" id="KW-0378">Hydrolase</keyword>
<evidence type="ECO:0000256" key="5">
    <source>
        <dbReference type="ARBA" id="ARBA00022801"/>
    </source>
</evidence>
<keyword evidence="4" id="KW-0963">Cytoplasm</keyword>
<evidence type="ECO:0000256" key="1">
    <source>
        <dbReference type="ARBA" id="ARBA00004496"/>
    </source>
</evidence>
<gene>
    <name evidence="6" type="ORF">ENS15_00545</name>
</gene>
<dbReference type="AlphaFoldDB" id="A0A7C3J5B3"/>
<comment type="caution">
    <text evidence="6">The sequence shown here is derived from an EMBL/GenBank/DDBJ whole genome shotgun (WGS) entry which is preliminary data.</text>
</comment>
<dbReference type="FunFam" id="3.50.80.10:FF:000001">
    <property type="entry name" value="D-aminoacyl-tRNA deacylase"/>
    <property type="match status" value="1"/>
</dbReference>
<dbReference type="Gene3D" id="3.50.80.10">
    <property type="entry name" value="D-tyrosyl-tRNA(Tyr) deacylase"/>
    <property type="match status" value="1"/>
</dbReference>
<comment type="similarity">
    <text evidence="2">Belongs to the DTD family.</text>
</comment>
<evidence type="ECO:0000313" key="6">
    <source>
        <dbReference type="EMBL" id="HFK23132.1"/>
    </source>
</evidence>
<evidence type="ECO:0000256" key="4">
    <source>
        <dbReference type="ARBA" id="ARBA00022490"/>
    </source>
</evidence>